<evidence type="ECO:0000313" key="3">
    <source>
        <dbReference type="Proteomes" id="UP001374579"/>
    </source>
</evidence>
<keyword evidence="3" id="KW-1185">Reference proteome</keyword>
<accession>A0AAN9G1A6</accession>
<dbReference type="EMBL" id="JBAMIC010000022">
    <property type="protein sequence ID" value="KAK7091234.1"/>
    <property type="molecule type" value="Genomic_DNA"/>
</dbReference>
<dbReference type="PANTHER" id="PTHR24024">
    <property type="entry name" value="PULMONARY SURFACTANT-ASSOCIATED PROTEIN A"/>
    <property type="match status" value="1"/>
</dbReference>
<feature type="signal peptide" evidence="1">
    <location>
        <begin position="1"/>
        <end position="23"/>
    </location>
</feature>
<feature type="chain" id="PRO_5043015911" description="Short-chain collagen C4-like" evidence="1">
    <location>
        <begin position="24"/>
        <end position="262"/>
    </location>
</feature>
<dbReference type="PANTHER" id="PTHR24024:SF18">
    <property type="entry name" value="SHORT-CHAIN COLLAGEN C4-LIKE"/>
    <property type="match status" value="1"/>
</dbReference>
<evidence type="ECO:0000256" key="1">
    <source>
        <dbReference type="SAM" id="SignalP"/>
    </source>
</evidence>
<dbReference type="AlphaFoldDB" id="A0AAN9G1A6"/>
<reference evidence="2 3" key="1">
    <citation type="submission" date="2024-02" db="EMBL/GenBank/DDBJ databases">
        <title>Chromosome-scale genome assembly of the rough periwinkle Littorina saxatilis.</title>
        <authorList>
            <person name="De Jode A."/>
            <person name="Faria R."/>
            <person name="Formenti G."/>
            <person name="Sims Y."/>
            <person name="Smith T.P."/>
            <person name="Tracey A."/>
            <person name="Wood J.M.D."/>
            <person name="Zagrodzka Z.B."/>
            <person name="Johannesson K."/>
            <person name="Butlin R.K."/>
            <person name="Leder E.H."/>
        </authorList>
    </citation>
    <scope>NUCLEOTIDE SEQUENCE [LARGE SCALE GENOMIC DNA]</scope>
    <source>
        <strain evidence="2">Snail1</strain>
        <tissue evidence="2">Muscle</tissue>
    </source>
</reference>
<evidence type="ECO:0008006" key="4">
    <source>
        <dbReference type="Google" id="ProtNLM"/>
    </source>
</evidence>
<evidence type="ECO:0000313" key="2">
    <source>
        <dbReference type="EMBL" id="KAK7091234.1"/>
    </source>
</evidence>
<dbReference type="InterPro" id="IPR051077">
    <property type="entry name" value="Ca-dependent_lectin"/>
</dbReference>
<keyword evidence="1" id="KW-0732">Signal</keyword>
<sequence>MKAVMMLTMMLAVTMVQVVPNQATCVDSSDEDVKKTKSLRKDLNELTKVVTSLKTKLTTVESTFQTTKTQQAGSITSLGSRVTSVETKAKNQGSSFVRWGWKTCPYGSTTVYSGLVGAKHYNSKGHGTNILCMSKSPTFDNKSSRNGYAHVWGAEYNGIPHHYNHDAPCSVCQASQSTTIMVPGTNVCPTGWTRQYYGNLVASHSAHYATEYICLDAYPQDDHGGELNHKGWTIFYVTAACGSLTCPPYVNNKVLSCVVCSK</sequence>
<dbReference type="GO" id="GO:0005615">
    <property type="term" value="C:extracellular space"/>
    <property type="evidence" value="ECO:0007669"/>
    <property type="project" value="TreeGrafter"/>
</dbReference>
<dbReference type="Proteomes" id="UP001374579">
    <property type="component" value="Unassembled WGS sequence"/>
</dbReference>
<protein>
    <recommendedName>
        <fullName evidence="4">Short-chain collagen C4-like</fullName>
    </recommendedName>
</protein>
<name>A0AAN9G1A6_9CAEN</name>
<proteinExistence type="predicted"/>
<organism evidence="2 3">
    <name type="scientific">Littorina saxatilis</name>
    <dbReference type="NCBI Taxonomy" id="31220"/>
    <lineage>
        <taxon>Eukaryota</taxon>
        <taxon>Metazoa</taxon>
        <taxon>Spiralia</taxon>
        <taxon>Lophotrochozoa</taxon>
        <taxon>Mollusca</taxon>
        <taxon>Gastropoda</taxon>
        <taxon>Caenogastropoda</taxon>
        <taxon>Littorinimorpha</taxon>
        <taxon>Littorinoidea</taxon>
        <taxon>Littorinidae</taxon>
        <taxon>Littorina</taxon>
    </lineage>
</organism>
<comment type="caution">
    <text evidence="2">The sequence shown here is derived from an EMBL/GenBank/DDBJ whole genome shotgun (WGS) entry which is preliminary data.</text>
</comment>
<gene>
    <name evidence="2" type="ORF">V1264_008946</name>
</gene>